<feature type="non-terminal residue" evidence="10">
    <location>
        <position position="634"/>
    </location>
</feature>
<dbReference type="InterPro" id="IPR041426">
    <property type="entry name" value="Mos1_HTH"/>
</dbReference>
<evidence type="ECO:0000256" key="3">
    <source>
        <dbReference type="ARBA" id="ARBA00022729"/>
    </source>
</evidence>
<protein>
    <submittedName>
        <fullName evidence="10">GP107 protein</fullName>
    </submittedName>
</protein>
<accession>A0A836FAU4</accession>
<evidence type="ECO:0000313" key="10">
    <source>
        <dbReference type="EMBL" id="KAG5315553.1"/>
    </source>
</evidence>
<feature type="domain" description="GOST seven transmembrane" evidence="8">
    <location>
        <begin position="322"/>
        <end position="565"/>
    </location>
</feature>
<evidence type="ECO:0000256" key="4">
    <source>
        <dbReference type="ARBA" id="ARBA00022989"/>
    </source>
</evidence>
<evidence type="ECO:0000256" key="6">
    <source>
        <dbReference type="SAM" id="MobiDB-lite"/>
    </source>
</evidence>
<dbReference type="Gene3D" id="1.10.10.1450">
    <property type="match status" value="1"/>
</dbReference>
<evidence type="ECO:0000256" key="5">
    <source>
        <dbReference type="ARBA" id="ARBA00023136"/>
    </source>
</evidence>
<dbReference type="GO" id="GO:0016020">
    <property type="term" value="C:membrane"/>
    <property type="evidence" value="ECO:0007669"/>
    <property type="project" value="UniProtKB-SubCell"/>
</dbReference>
<organism evidence="10 11">
    <name type="scientific">Pseudoatta argentina</name>
    <dbReference type="NCBI Taxonomy" id="621737"/>
    <lineage>
        <taxon>Eukaryota</taxon>
        <taxon>Metazoa</taxon>
        <taxon>Ecdysozoa</taxon>
        <taxon>Arthropoda</taxon>
        <taxon>Hexapoda</taxon>
        <taxon>Insecta</taxon>
        <taxon>Pterygota</taxon>
        <taxon>Neoptera</taxon>
        <taxon>Endopterygota</taxon>
        <taxon>Hymenoptera</taxon>
        <taxon>Apocrita</taxon>
        <taxon>Aculeata</taxon>
        <taxon>Formicoidea</taxon>
        <taxon>Formicidae</taxon>
        <taxon>Myrmicinae</taxon>
        <taxon>Pseudoatta</taxon>
    </lineage>
</organism>
<dbReference type="PANTHER" id="PTHR21229:SF2">
    <property type="entry name" value="RE59932P"/>
    <property type="match status" value="1"/>
</dbReference>
<evidence type="ECO:0000256" key="7">
    <source>
        <dbReference type="SAM" id="Phobius"/>
    </source>
</evidence>
<name>A0A836FAU4_9HYME</name>
<keyword evidence="4 7" id="KW-1133">Transmembrane helix</keyword>
<dbReference type="AlphaFoldDB" id="A0A836FAU4"/>
<feature type="transmembrane region" description="Helical" evidence="7">
    <location>
        <begin position="392"/>
        <end position="418"/>
    </location>
</feature>
<dbReference type="EMBL" id="JAANIA010002359">
    <property type="protein sequence ID" value="KAG5315553.1"/>
    <property type="molecule type" value="Genomic_DNA"/>
</dbReference>
<evidence type="ECO:0000256" key="2">
    <source>
        <dbReference type="ARBA" id="ARBA00022692"/>
    </source>
</evidence>
<keyword evidence="3" id="KW-0732">Signal</keyword>
<feature type="non-terminal residue" evidence="10">
    <location>
        <position position="1"/>
    </location>
</feature>
<dbReference type="Pfam" id="PF17906">
    <property type="entry name" value="HTH_48"/>
    <property type="match status" value="1"/>
</dbReference>
<feature type="transmembrane region" description="Helical" evidence="7">
    <location>
        <begin position="357"/>
        <end position="380"/>
    </location>
</feature>
<dbReference type="InterPro" id="IPR053937">
    <property type="entry name" value="GOST_TM"/>
</dbReference>
<reference evidence="10" key="1">
    <citation type="submission" date="2020-02" db="EMBL/GenBank/DDBJ databases">
        <title>Relaxed selection underlies rapid genomic changes in the transitions from sociality to social parasitism in ants.</title>
        <authorList>
            <person name="Bi X."/>
        </authorList>
    </citation>
    <scope>NUCLEOTIDE SEQUENCE</scope>
    <source>
        <strain evidence="10">BGI-DK2014c</strain>
        <tissue evidence="10">Whole body</tissue>
    </source>
</reference>
<dbReference type="Proteomes" id="UP000668214">
    <property type="component" value="Unassembled WGS sequence"/>
</dbReference>
<gene>
    <name evidence="10" type="primary">Gpr107</name>
    <name evidence="10" type="ORF">G6Z78_0008286</name>
</gene>
<evidence type="ECO:0000259" key="8">
    <source>
        <dbReference type="Pfam" id="PF06814"/>
    </source>
</evidence>
<dbReference type="InterPro" id="IPR009637">
    <property type="entry name" value="GPR107/GPR108-like"/>
</dbReference>
<feature type="region of interest" description="Disordered" evidence="6">
    <location>
        <begin position="612"/>
        <end position="634"/>
    </location>
</feature>
<feature type="transmembrane region" description="Helical" evidence="7">
    <location>
        <begin position="505"/>
        <end position="528"/>
    </location>
</feature>
<keyword evidence="2 7" id="KW-0812">Transmembrane</keyword>
<comment type="subcellular location">
    <subcellularLocation>
        <location evidence="1">Membrane</location>
        <topology evidence="1">Multi-pass membrane protein</topology>
    </subcellularLocation>
</comment>
<evidence type="ECO:0000256" key="1">
    <source>
        <dbReference type="ARBA" id="ARBA00004141"/>
    </source>
</evidence>
<dbReference type="Pfam" id="PF06814">
    <property type="entry name" value="GOST_TM"/>
    <property type="match status" value="1"/>
</dbReference>
<dbReference type="GO" id="GO:0005794">
    <property type="term" value="C:Golgi apparatus"/>
    <property type="evidence" value="ECO:0007669"/>
    <property type="project" value="TreeGrafter"/>
</dbReference>
<feature type="transmembrane region" description="Helical" evidence="7">
    <location>
        <begin position="430"/>
        <end position="448"/>
    </location>
</feature>
<comment type="caution">
    <text evidence="10">The sequence shown here is derived from an EMBL/GenBank/DDBJ whole genome shotgun (WGS) entry which is preliminary data.</text>
</comment>
<evidence type="ECO:0000313" key="11">
    <source>
        <dbReference type="Proteomes" id="UP000668214"/>
    </source>
</evidence>
<feature type="transmembrane region" description="Helical" evidence="7">
    <location>
        <begin position="325"/>
        <end position="345"/>
    </location>
</feature>
<feature type="domain" description="Mos1 transposase HTH" evidence="9">
    <location>
        <begin position="8"/>
        <end position="39"/>
    </location>
</feature>
<dbReference type="PANTHER" id="PTHR21229">
    <property type="entry name" value="LUNG SEVEN TRANSMEMBRANE RECEPTOR"/>
    <property type="match status" value="1"/>
</dbReference>
<evidence type="ECO:0000259" key="9">
    <source>
        <dbReference type="Pfam" id="PF17906"/>
    </source>
</evidence>
<sequence length="634" mass="73255">MSIFVPNKVYLRGILLHYFIQKKSAAEAHRILVQTYGDNNCLKGLGMIQKQGHWVPYELKPRDVLLQRQKRKGFLKDGRHYITLSTFGFYKGGILTVNLMNFKFEPADVNKMLTPESASKAVFGFSLGRTLIDAINPYVHNHLDGCLLQNISNLRTEQKDDSSIIYFTMDLKNLTMQVNCSNNVHAAHIYRDLSAVLMYRTKRSSLSARFSDTALFPRRKRNTSHVVEKAVVRGVDQRLRSDSNACSRLRLPMTMETTSTGERSYNTSLVMYVANEDEEGLYNLYFHNCQNYDNNKEPLLVDFTVEIAEINNDNFLSAGEMPLPALYFTMALLFFLSGCFWVFILNKSKHSVFKIHYLMAVLVYLKSFSLLFHGINYHFIQTKGEHVEAWAILYYITHLLKGAVLFITIVLIGTGWNFIKHILSDKEKKLFMLVIPLQVLANVAEIIIEESDVGNLRRETSRDMFILIDLVCCGAILFPVVWSIRHLEEVARTNDKAAMNLRKLMLFKHFYIMIVFYIYFTRIIMYILKITVRFDYQWLDETFREMATYAFFVLTGYKFRPASANTYFTVPSDDIEPDDEDDKTDVVISGGNGINRDFSTVSKMPRAVRSAISKVPSTEEERHALFHKSSREYD</sequence>
<proteinExistence type="predicted"/>
<keyword evidence="5 7" id="KW-0472">Membrane</keyword>
<feature type="transmembrane region" description="Helical" evidence="7">
    <location>
        <begin position="464"/>
        <end position="484"/>
    </location>
</feature>
<feature type="compositionally biased region" description="Basic and acidic residues" evidence="6">
    <location>
        <begin position="617"/>
        <end position="634"/>
    </location>
</feature>
<keyword evidence="11" id="KW-1185">Reference proteome</keyword>